<name>A0A3N9NWW7_9BACL</name>
<dbReference type="AlphaFoldDB" id="A0A3N9NWW7"/>
<dbReference type="InterPro" id="IPR023058">
    <property type="entry name" value="PPIase_PpiC_CS"/>
</dbReference>
<dbReference type="SUPFAM" id="SSF54534">
    <property type="entry name" value="FKBP-like"/>
    <property type="match status" value="1"/>
</dbReference>
<comment type="caution">
    <text evidence="9">The sequence shown here is derived from an EMBL/GenBank/DDBJ whole genome shotgun (WGS) entry which is preliminary data.</text>
</comment>
<dbReference type="OrthoDB" id="2677468at2"/>
<dbReference type="PROSITE" id="PS50198">
    <property type="entry name" value="PPIC_PPIASE_2"/>
    <property type="match status" value="1"/>
</dbReference>
<keyword evidence="3" id="KW-0732">Signal</keyword>
<keyword evidence="7" id="KW-0812">Transmembrane</keyword>
<evidence type="ECO:0000256" key="4">
    <source>
        <dbReference type="ARBA" id="ARBA00023110"/>
    </source>
</evidence>
<keyword evidence="7" id="KW-1133">Transmembrane helix</keyword>
<evidence type="ECO:0000313" key="9">
    <source>
        <dbReference type="EMBL" id="RQW08463.1"/>
    </source>
</evidence>
<comment type="catalytic activity">
    <reaction evidence="1">
        <text>[protein]-peptidylproline (omega=180) = [protein]-peptidylproline (omega=0)</text>
        <dbReference type="Rhea" id="RHEA:16237"/>
        <dbReference type="Rhea" id="RHEA-COMP:10747"/>
        <dbReference type="Rhea" id="RHEA-COMP:10748"/>
        <dbReference type="ChEBI" id="CHEBI:83833"/>
        <dbReference type="ChEBI" id="CHEBI:83834"/>
        <dbReference type="EC" id="5.2.1.8"/>
    </reaction>
</comment>
<evidence type="ECO:0000256" key="6">
    <source>
        <dbReference type="PROSITE-ProRule" id="PRU00278"/>
    </source>
</evidence>
<feature type="transmembrane region" description="Helical" evidence="7">
    <location>
        <begin position="12"/>
        <end position="30"/>
    </location>
</feature>
<evidence type="ECO:0000256" key="1">
    <source>
        <dbReference type="ARBA" id="ARBA00000971"/>
    </source>
</evidence>
<sequence length="313" mass="34827">MGMTRQECALRKAVLVLAGFILLLAVLLIWEWRKEQGTDGDDEGGKRIAKVAGQSVTQRQWQDELQKRHGDEVLLAMLNRIAVGAEAKKLGISISDQEVDRELKSAASGYGSEEQYYAQMESELGMSKEEVREETAYRLRLQAVATAGIVISDGEIDEYLQQNPDRFRPVKEIGLSIIKVSSYIEAERALDRLEAGEDFADLAKEISIDEDSRLHGGRVGMVEEDDPFWPQELLKTAAGLNPGDVAGPFQIEGGYAVIQTDKVTVPQMPDDREIRDQVRKELALEKAPPLQQVEDDLRAKYGVAIDVDKGLQD</sequence>
<evidence type="ECO:0000256" key="7">
    <source>
        <dbReference type="SAM" id="Phobius"/>
    </source>
</evidence>
<evidence type="ECO:0000256" key="5">
    <source>
        <dbReference type="ARBA" id="ARBA00023235"/>
    </source>
</evidence>
<dbReference type="InterPro" id="IPR046357">
    <property type="entry name" value="PPIase_dom_sf"/>
</dbReference>
<proteinExistence type="predicted"/>
<dbReference type="EC" id="5.2.1.8" evidence="2"/>
<keyword evidence="5 6" id="KW-0413">Isomerase</keyword>
<dbReference type="Proteomes" id="UP000282529">
    <property type="component" value="Unassembled WGS sequence"/>
</dbReference>
<dbReference type="PANTHER" id="PTHR47245">
    <property type="entry name" value="PEPTIDYLPROLYL ISOMERASE"/>
    <property type="match status" value="1"/>
</dbReference>
<protein>
    <recommendedName>
        <fullName evidence="2">peptidylprolyl isomerase</fullName>
        <ecNumber evidence="2">5.2.1.8</ecNumber>
    </recommendedName>
</protein>
<evidence type="ECO:0000256" key="3">
    <source>
        <dbReference type="ARBA" id="ARBA00022729"/>
    </source>
</evidence>
<dbReference type="InterPro" id="IPR027304">
    <property type="entry name" value="Trigger_fact/SurA_dom_sf"/>
</dbReference>
<gene>
    <name evidence="9" type="ORF">EH198_22090</name>
</gene>
<dbReference type="PROSITE" id="PS01096">
    <property type="entry name" value="PPIC_PPIASE_1"/>
    <property type="match status" value="1"/>
</dbReference>
<dbReference type="Gene3D" id="3.10.50.40">
    <property type="match status" value="1"/>
</dbReference>
<accession>A0A3N9NWW7</accession>
<dbReference type="InterPro" id="IPR000297">
    <property type="entry name" value="PPIase_PpiC"/>
</dbReference>
<dbReference type="GO" id="GO:0003755">
    <property type="term" value="F:peptidyl-prolyl cis-trans isomerase activity"/>
    <property type="evidence" value="ECO:0007669"/>
    <property type="project" value="UniProtKB-KW"/>
</dbReference>
<evidence type="ECO:0000313" key="10">
    <source>
        <dbReference type="Proteomes" id="UP000282529"/>
    </source>
</evidence>
<feature type="domain" description="PpiC" evidence="8">
    <location>
        <begin position="177"/>
        <end position="262"/>
    </location>
</feature>
<organism evidence="9 10">
    <name type="scientific">Paenibacillus rhizophilus</name>
    <dbReference type="NCBI Taxonomy" id="1850366"/>
    <lineage>
        <taxon>Bacteria</taxon>
        <taxon>Bacillati</taxon>
        <taxon>Bacillota</taxon>
        <taxon>Bacilli</taxon>
        <taxon>Bacillales</taxon>
        <taxon>Paenibacillaceae</taxon>
        <taxon>Paenibacillus</taxon>
    </lineage>
</organism>
<dbReference type="SUPFAM" id="SSF109998">
    <property type="entry name" value="Triger factor/SurA peptide-binding domain-like"/>
    <property type="match status" value="1"/>
</dbReference>
<dbReference type="Gene3D" id="1.10.4030.10">
    <property type="entry name" value="Porin chaperone SurA, peptide-binding domain"/>
    <property type="match status" value="1"/>
</dbReference>
<dbReference type="Pfam" id="PF13145">
    <property type="entry name" value="Rotamase_2"/>
    <property type="match status" value="1"/>
</dbReference>
<dbReference type="InterPro" id="IPR050245">
    <property type="entry name" value="PrsA_foldase"/>
</dbReference>
<evidence type="ECO:0000256" key="2">
    <source>
        <dbReference type="ARBA" id="ARBA00013194"/>
    </source>
</evidence>
<keyword evidence="7" id="KW-0472">Membrane</keyword>
<keyword evidence="4 6" id="KW-0697">Rotamase</keyword>
<reference evidence="9 10" key="1">
    <citation type="submission" date="2018-11" db="EMBL/GenBank/DDBJ databases">
        <title>Genome sequence of strain 7197.</title>
        <authorList>
            <person name="Gao J."/>
            <person name="Sun J."/>
        </authorList>
    </citation>
    <scope>NUCLEOTIDE SEQUENCE [LARGE SCALE GENOMIC DNA]</scope>
    <source>
        <strain evidence="9 10">7197</strain>
    </source>
</reference>
<dbReference type="EMBL" id="RQPI01000020">
    <property type="protein sequence ID" value="RQW08463.1"/>
    <property type="molecule type" value="Genomic_DNA"/>
</dbReference>
<dbReference type="PANTHER" id="PTHR47245:SF1">
    <property type="entry name" value="FOLDASE PROTEIN PRSA"/>
    <property type="match status" value="1"/>
</dbReference>
<keyword evidence="10" id="KW-1185">Reference proteome</keyword>
<evidence type="ECO:0000259" key="8">
    <source>
        <dbReference type="PROSITE" id="PS50198"/>
    </source>
</evidence>